<dbReference type="SMART" id="SM00028">
    <property type="entry name" value="TPR"/>
    <property type="match status" value="2"/>
</dbReference>
<dbReference type="EMBL" id="UINC01039249">
    <property type="protein sequence ID" value="SVB37465.1"/>
    <property type="molecule type" value="Genomic_DNA"/>
</dbReference>
<gene>
    <name evidence="1" type="ORF">METZ01_LOCUS190319</name>
</gene>
<dbReference type="Pfam" id="PF13181">
    <property type="entry name" value="TPR_8"/>
    <property type="match status" value="2"/>
</dbReference>
<dbReference type="PROSITE" id="PS51257">
    <property type="entry name" value="PROKAR_LIPOPROTEIN"/>
    <property type="match status" value="1"/>
</dbReference>
<sequence length="433" mass="48646">MKKILVIGLIALIAVGCNQSPTSPAKKYIEWRSDNEIADAMVMKGLFHFVNIEQEIAYTYFKGSLDHDSTLFGSHVVLAWLTPEGDERKMHQDKARELVKDKNETSKLLVSLFDVPPGEGKRHAVWAKMHEIEPDGGFIHWRYALTKPTPEERISELETLLAKENHTLGTGHILNNLGYINYAVGNKSKAKSYFDEYIKVYPTGPNPYDSMGEYYYNEKDYDNALVYYNKSVELFPGSSSGVNMIKEMDKSGEPSGSHTSSEWQIWAYSTAAPSYIAENATVLNGNMEPLREGTNGWTCLAANPRGMSDPENGWENPHEAMPVCADGESMKWMQGFMSGTIPEMDHDGFAWMLHGDMGEDNSTPMVMAKDDAKDPSQWIESGPHLMLMPKDPKTIEGHTSDFNSGSPYVMFGGTPYAHLMIPVSDYYQYQPRQ</sequence>
<name>A0A382DGW0_9ZZZZ</name>
<dbReference type="AlphaFoldDB" id="A0A382DGW0"/>
<accession>A0A382DGW0</accession>
<organism evidence="1">
    <name type="scientific">marine metagenome</name>
    <dbReference type="NCBI Taxonomy" id="408172"/>
    <lineage>
        <taxon>unclassified sequences</taxon>
        <taxon>metagenomes</taxon>
        <taxon>ecological metagenomes</taxon>
    </lineage>
</organism>
<dbReference type="SUPFAM" id="SSF48452">
    <property type="entry name" value="TPR-like"/>
    <property type="match status" value="1"/>
</dbReference>
<dbReference type="InterPro" id="IPR019734">
    <property type="entry name" value="TPR_rpt"/>
</dbReference>
<reference evidence="1" key="1">
    <citation type="submission" date="2018-05" db="EMBL/GenBank/DDBJ databases">
        <authorList>
            <person name="Lanie J.A."/>
            <person name="Ng W.-L."/>
            <person name="Kazmierczak K.M."/>
            <person name="Andrzejewski T.M."/>
            <person name="Davidsen T.M."/>
            <person name="Wayne K.J."/>
            <person name="Tettelin H."/>
            <person name="Glass J.I."/>
            <person name="Rusch D."/>
            <person name="Podicherti R."/>
            <person name="Tsui H.-C.T."/>
            <person name="Winkler M.E."/>
        </authorList>
    </citation>
    <scope>NUCLEOTIDE SEQUENCE</scope>
</reference>
<dbReference type="Gene3D" id="1.25.40.10">
    <property type="entry name" value="Tetratricopeptide repeat domain"/>
    <property type="match status" value="1"/>
</dbReference>
<protein>
    <submittedName>
        <fullName evidence="1">Uncharacterized protein</fullName>
    </submittedName>
</protein>
<dbReference type="PROSITE" id="PS50005">
    <property type="entry name" value="TPR"/>
    <property type="match status" value="1"/>
</dbReference>
<proteinExistence type="predicted"/>
<dbReference type="InterPro" id="IPR011990">
    <property type="entry name" value="TPR-like_helical_dom_sf"/>
</dbReference>
<evidence type="ECO:0000313" key="1">
    <source>
        <dbReference type="EMBL" id="SVB37465.1"/>
    </source>
</evidence>